<name>A0ABQ9HVG1_9NEOP</name>
<evidence type="ECO:0000313" key="3">
    <source>
        <dbReference type="Proteomes" id="UP001159363"/>
    </source>
</evidence>
<comment type="caution">
    <text evidence="2">The sequence shown here is derived from an EMBL/GenBank/DDBJ whole genome shotgun (WGS) entry which is preliminary data.</text>
</comment>
<keyword evidence="3" id="KW-1185">Reference proteome</keyword>
<evidence type="ECO:0000313" key="2">
    <source>
        <dbReference type="EMBL" id="KAJ8888305.1"/>
    </source>
</evidence>
<accession>A0ABQ9HVG1</accession>
<feature type="compositionally biased region" description="Basic and acidic residues" evidence="1">
    <location>
        <begin position="361"/>
        <end position="374"/>
    </location>
</feature>
<protein>
    <submittedName>
        <fullName evidence="2">Uncharacterized protein</fullName>
    </submittedName>
</protein>
<proteinExistence type="predicted"/>
<sequence length="525" mass="58172">MVGEVVEGRRGVRGIDVEGDAMLRTTLTSIGGRVNYLSRGDNINIPPRSHVATRARERRNCGCIHPRVFCGLSWQQAMLDSPLYTRDIICILVAVIKCWRPGTFLVTPPATTSRREVNSDCRCWRPGTFLVTPPATTSRREVNSDCRCWRPGTFLVTPPATTSRREVNSDCRCWRPGTFLVTPPATTSRREVNSDCRCWRPGTFLVTPPATTSREKVLATRYVPCNTASYDFARAIYFLSLLSVASSPDQTVKRLLLTLLIWSLAPQHIHFSSEFPPPPNPLLLAHSHPLSQPLSLGFLLLLKHELVLGKLNSSALASWLRRVDGDRGVMENGGEGIEVQGGKCARDTSSSTRGERRRGKKDGVEKEKAKKKDAVKKEVTKKCKGCANGEVITTLPGKQWMLSGIFAFSPAVWPSIRVHPWKRLEEGFGKGAISLGAPGYRYAEGLKFDQPIFLPKSKIKVQIIRCHFGTTLDEQLGCSPPTKANRVRSPAGSLQIFASRYRAGRSRWSTGFLGSAPFPLQFTPS</sequence>
<evidence type="ECO:0000256" key="1">
    <source>
        <dbReference type="SAM" id="MobiDB-lite"/>
    </source>
</evidence>
<organism evidence="2 3">
    <name type="scientific">Dryococelus australis</name>
    <dbReference type="NCBI Taxonomy" id="614101"/>
    <lineage>
        <taxon>Eukaryota</taxon>
        <taxon>Metazoa</taxon>
        <taxon>Ecdysozoa</taxon>
        <taxon>Arthropoda</taxon>
        <taxon>Hexapoda</taxon>
        <taxon>Insecta</taxon>
        <taxon>Pterygota</taxon>
        <taxon>Neoptera</taxon>
        <taxon>Polyneoptera</taxon>
        <taxon>Phasmatodea</taxon>
        <taxon>Verophasmatodea</taxon>
        <taxon>Anareolatae</taxon>
        <taxon>Phasmatidae</taxon>
        <taxon>Eurycanthinae</taxon>
        <taxon>Dryococelus</taxon>
    </lineage>
</organism>
<dbReference type="Proteomes" id="UP001159363">
    <property type="component" value="Chromosome 3"/>
</dbReference>
<feature type="region of interest" description="Disordered" evidence="1">
    <location>
        <begin position="331"/>
        <end position="374"/>
    </location>
</feature>
<dbReference type="EMBL" id="JARBHB010000003">
    <property type="protein sequence ID" value="KAJ8888305.1"/>
    <property type="molecule type" value="Genomic_DNA"/>
</dbReference>
<gene>
    <name evidence="2" type="ORF">PR048_007792</name>
</gene>
<reference evidence="2 3" key="1">
    <citation type="submission" date="2023-02" db="EMBL/GenBank/DDBJ databases">
        <title>LHISI_Scaffold_Assembly.</title>
        <authorList>
            <person name="Stuart O.P."/>
            <person name="Cleave R."/>
            <person name="Magrath M.J.L."/>
            <person name="Mikheyev A.S."/>
        </authorList>
    </citation>
    <scope>NUCLEOTIDE SEQUENCE [LARGE SCALE GENOMIC DNA]</scope>
    <source>
        <strain evidence="2">Daus_M_001</strain>
        <tissue evidence="2">Leg muscle</tissue>
    </source>
</reference>